<evidence type="ECO:0000256" key="1">
    <source>
        <dbReference type="SAM" id="MobiDB-lite"/>
    </source>
</evidence>
<dbReference type="Pfam" id="PF12315">
    <property type="entry name" value="DA1-like"/>
    <property type="match status" value="1"/>
</dbReference>
<dbReference type="InterPro" id="IPR045218">
    <property type="entry name" value="DA1-like"/>
</dbReference>
<name>A0ABD3RGK8_9STRA</name>
<evidence type="ECO:0000313" key="4">
    <source>
        <dbReference type="Proteomes" id="UP001530377"/>
    </source>
</evidence>
<dbReference type="InterPro" id="IPR022087">
    <property type="entry name" value="DA1-like_dom"/>
</dbReference>
<reference evidence="3 4" key="1">
    <citation type="submission" date="2024-10" db="EMBL/GenBank/DDBJ databases">
        <title>Updated reference genomes for cyclostephanoid diatoms.</title>
        <authorList>
            <person name="Roberts W.R."/>
            <person name="Alverson A.J."/>
        </authorList>
    </citation>
    <scope>NUCLEOTIDE SEQUENCE [LARGE SCALE GENOMIC DNA]</scope>
    <source>
        <strain evidence="3 4">AJA228-03</strain>
    </source>
</reference>
<comment type="caution">
    <text evidence="3">The sequence shown here is derived from an EMBL/GenBank/DDBJ whole genome shotgun (WGS) entry which is preliminary data.</text>
</comment>
<dbReference type="AlphaFoldDB" id="A0ABD3RGK8"/>
<dbReference type="Proteomes" id="UP001530377">
    <property type="component" value="Unassembled WGS sequence"/>
</dbReference>
<dbReference type="EMBL" id="JALLPB020000213">
    <property type="protein sequence ID" value="KAL3812169.1"/>
    <property type="molecule type" value="Genomic_DNA"/>
</dbReference>
<accession>A0ABD3RGK8</accession>
<organism evidence="3 4">
    <name type="scientific">Cyclostephanos tholiformis</name>
    <dbReference type="NCBI Taxonomy" id="382380"/>
    <lineage>
        <taxon>Eukaryota</taxon>
        <taxon>Sar</taxon>
        <taxon>Stramenopiles</taxon>
        <taxon>Ochrophyta</taxon>
        <taxon>Bacillariophyta</taxon>
        <taxon>Coscinodiscophyceae</taxon>
        <taxon>Thalassiosirophycidae</taxon>
        <taxon>Stephanodiscales</taxon>
        <taxon>Stephanodiscaceae</taxon>
        <taxon>Cyclostephanos</taxon>
    </lineage>
</organism>
<feature type="compositionally biased region" description="Basic and acidic residues" evidence="1">
    <location>
        <begin position="306"/>
        <end position="318"/>
    </location>
</feature>
<feature type="domain" description="Protein DA1-like" evidence="2">
    <location>
        <begin position="186"/>
        <end position="370"/>
    </location>
</feature>
<keyword evidence="4" id="KW-1185">Reference proteome</keyword>
<dbReference type="PANTHER" id="PTHR24209:SF7">
    <property type="entry name" value="PROTEIN DA1-RELATED 2"/>
    <property type="match status" value="1"/>
</dbReference>
<evidence type="ECO:0000259" key="2">
    <source>
        <dbReference type="Pfam" id="PF12315"/>
    </source>
</evidence>
<evidence type="ECO:0000313" key="3">
    <source>
        <dbReference type="EMBL" id="KAL3812169.1"/>
    </source>
</evidence>
<proteinExistence type="predicted"/>
<gene>
    <name evidence="3" type="ORF">ACHAXA_000938</name>
</gene>
<sequence length="387" mass="42616">PLPMVTTVTKIKTDDRCDDYDDKIDKTNVTLRKNAIVQYIKHPYFVTERMCPHHASTTFSTTNEFDAPRSKGGKGIGGFEAGLDGSHHTTTCETRIGLIRRCAGCHCFEPKYASPSKHFVDVGDSNTGRCLCLACIRTVVVTNDDIVPLWEEVINFFEGPLGLLTSEDSRGRIGGGDGVTSQDLMNIPICVVGMEVMNESVRGASGAHNYSDFVTRGLCLFEKIKPRSSAGGGRSVGVMAILCLEGLPADLTASILAHEAFHAWIKLHPNFSCTNPLPRIVEEGLAQLVAFLFLSDGLDPSEAEENIDKRGDDGREADIGNSRNSAKEKNDFSIPQEVRLRQYFKFCIESDESIYGEGFRAALRAYTDLGDIQELLYYVALNRDFPL</sequence>
<dbReference type="PANTHER" id="PTHR24209">
    <property type="entry name" value="PROTEIN DA1-RELATED 2"/>
    <property type="match status" value="1"/>
</dbReference>
<feature type="non-terminal residue" evidence="3">
    <location>
        <position position="1"/>
    </location>
</feature>
<protein>
    <recommendedName>
        <fullName evidence="2">Protein DA1-like domain-containing protein</fullName>
    </recommendedName>
</protein>
<feature type="region of interest" description="Disordered" evidence="1">
    <location>
        <begin position="302"/>
        <end position="330"/>
    </location>
</feature>